<comment type="caution">
    <text evidence="2">The sequence shown here is derived from an EMBL/GenBank/DDBJ whole genome shotgun (WGS) entry which is preliminary data.</text>
</comment>
<dbReference type="NCBIfam" id="TIGR00229">
    <property type="entry name" value="sensory_box"/>
    <property type="match status" value="1"/>
</dbReference>
<dbReference type="InterPro" id="IPR000014">
    <property type="entry name" value="PAS"/>
</dbReference>
<dbReference type="PROSITE" id="PS50112">
    <property type="entry name" value="PAS"/>
    <property type="match status" value="1"/>
</dbReference>
<protein>
    <recommendedName>
        <fullName evidence="1">PAS domain-containing protein</fullName>
    </recommendedName>
</protein>
<reference evidence="2" key="1">
    <citation type="journal article" date="2014" name="Front. Microbiol.">
        <title>High frequency of phylogenetically diverse reductive dehalogenase-homologous genes in deep subseafloor sedimentary metagenomes.</title>
        <authorList>
            <person name="Kawai M."/>
            <person name="Futagami T."/>
            <person name="Toyoda A."/>
            <person name="Takaki Y."/>
            <person name="Nishi S."/>
            <person name="Hori S."/>
            <person name="Arai W."/>
            <person name="Tsubouchi T."/>
            <person name="Morono Y."/>
            <person name="Uchiyama I."/>
            <person name="Ito T."/>
            <person name="Fujiyama A."/>
            <person name="Inagaki F."/>
            <person name="Takami H."/>
        </authorList>
    </citation>
    <scope>NUCLEOTIDE SEQUENCE</scope>
    <source>
        <strain evidence="2">Expedition CK06-06</strain>
    </source>
</reference>
<dbReference type="SUPFAM" id="SSF55785">
    <property type="entry name" value="PYP-like sensor domain (PAS domain)"/>
    <property type="match status" value="1"/>
</dbReference>
<dbReference type="Gene3D" id="3.30.450.20">
    <property type="entry name" value="PAS domain"/>
    <property type="match status" value="1"/>
</dbReference>
<dbReference type="CDD" id="cd00130">
    <property type="entry name" value="PAS"/>
    <property type="match status" value="1"/>
</dbReference>
<dbReference type="Pfam" id="PF13188">
    <property type="entry name" value="PAS_8"/>
    <property type="match status" value="1"/>
</dbReference>
<evidence type="ECO:0000313" key="2">
    <source>
        <dbReference type="EMBL" id="GAI88889.1"/>
    </source>
</evidence>
<gene>
    <name evidence="2" type="ORF">S12H4_37936</name>
</gene>
<feature type="non-terminal residue" evidence="2">
    <location>
        <position position="96"/>
    </location>
</feature>
<dbReference type="EMBL" id="BARW01022786">
    <property type="protein sequence ID" value="GAI88889.1"/>
    <property type="molecule type" value="Genomic_DNA"/>
</dbReference>
<proteinExistence type="predicted"/>
<evidence type="ECO:0000259" key="1">
    <source>
        <dbReference type="PROSITE" id="PS50112"/>
    </source>
</evidence>
<dbReference type="SMART" id="SM00091">
    <property type="entry name" value="PAS"/>
    <property type="match status" value="1"/>
</dbReference>
<feature type="domain" description="PAS" evidence="1">
    <location>
        <begin position="34"/>
        <end position="96"/>
    </location>
</feature>
<sequence>MPRGIGLIWIGQLFRSFKQSYDLLLKSQKSLLESENRLKILFEYAPDAIFMFDLNGTFIDMNRAAEKLTGYRRTELIGTSIEEIELVSLENVKRLT</sequence>
<dbReference type="InterPro" id="IPR035965">
    <property type="entry name" value="PAS-like_dom_sf"/>
</dbReference>
<name>X1U984_9ZZZZ</name>
<accession>X1U984</accession>
<dbReference type="AlphaFoldDB" id="X1U984"/>
<organism evidence="2">
    <name type="scientific">marine sediment metagenome</name>
    <dbReference type="NCBI Taxonomy" id="412755"/>
    <lineage>
        <taxon>unclassified sequences</taxon>
        <taxon>metagenomes</taxon>
        <taxon>ecological metagenomes</taxon>
    </lineage>
</organism>